<dbReference type="GO" id="GO:0004521">
    <property type="term" value="F:RNA endonuclease activity"/>
    <property type="evidence" value="ECO:0007669"/>
    <property type="project" value="UniProtKB-UniRule"/>
</dbReference>
<accession>A0A5Q4VKB0</accession>
<dbReference type="InterPro" id="IPR002036">
    <property type="entry name" value="YbeY"/>
</dbReference>
<dbReference type="GO" id="GO:0008270">
    <property type="term" value="F:zinc ion binding"/>
    <property type="evidence" value="ECO:0007669"/>
    <property type="project" value="UniProtKB-UniRule"/>
</dbReference>
<dbReference type="GO" id="GO:0006364">
    <property type="term" value="P:rRNA processing"/>
    <property type="evidence" value="ECO:0007669"/>
    <property type="project" value="UniProtKB-UniRule"/>
</dbReference>
<comment type="subcellular location">
    <subcellularLocation>
        <location evidence="7">Cytoplasm</location>
    </subcellularLocation>
</comment>
<evidence type="ECO:0000256" key="7">
    <source>
        <dbReference type="HAMAP-Rule" id="MF_00009"/>
    </source>
</evidence>
<dbReference type="EMBL" id="VDMB01000001">
    <property type="protein sequence ID" value="TYT76351.1"/>
    <property type="molecule type" value="Genomic_DNA"/>
</dbReference>
<comment type="similarity">
    <text evidence="1 7">Belongs to the endoribonuclease YbeY family.</text>
</comment>
<evidence type="ECO:0000256" key="3">
    <source>
        <dbReference type="ARBA" id="ARBA00022723"/>
    </source>
</evidence>
<dbReference type="InterPro" id="IPR020549">
    <property type="entry name" value="YbeY_CS"/>
</dbReference>
<keyword evidence="5 7" id="KW-0378">Hydrolase</keyword>
<dbReference type="Pfam" id="PF02130">
    <property type="entry name" value="YbeY"/>
    <property type="match status" value="1"/>
</dbReference>
<keyword evidence="6 7" id="KW-0862">Zinc</keyword>
<keyword evidence="7" id="KW-0963">Cytoplasm</keyword>
<keyword evidence="2 7" id="KW-0540">Nuclease</keyword>
<dbReference type="GO" id="GO:0004222">
    <property type="term" value="F:metalloendopeptidase activity"/>
    <property type="evidence" value="ECO:0007669"/>
    <property type="project" value="InterPro"/>
</dbReference>
<evidence type="ECO:0000256" key="5">
    <source>
        <dbReference type="ARBA" id="ARBA00022801"/>
    </source>
</evidence>
<feature type="binding site" evidence="7">
    <location>
        <position position="104"/>
    </location>
    <ligand>
        <name>Zn(2+)</name>
        <dbReference type="ChEBI" id="CHEBI:29105"/>
        <note>catalytic</note>
    </ligand>
</feature>
<feature type="binding site" evidence="7">
    <location>
        <position position="100"/>
    </location>
    <ligand>
        <name>Zn(2+)</name>
        <dbReference type="ChEBI" id="CHEBI:29105"/>
        <note>catalytic</note>
    </ligand>
</feature>
<dbReference type="InterPro" id="IPR023091">
    <property type="entry name" value="MetalPrtase_cat_dom_sf_prd"/>
</dbReference>
<comment type="caution">
    <text evidence="8">The sequence shown here is derived from an EMBL/GenBank/DDBJ whole genome shotgun (WGS) entry which is preliminary data.</text>
</comment>
<dbReference type="HAMAP" id="MF_00009">
    <property type="entry name" value="Endoribonucl_YbeY"/>
    <property type="match status" value="1"/>
</dbReference>
<evidence type="ECO:0000313" key="9">
    <source>
        <dbReference type="Proteomes" id="UP000321899"/>
    </source>
</evidence>
<sequence>MLKEEILTEKAMRILSALGFPEAELSLLFVDDEAMREINLEYRNADKSTNVLAFAMNEGEFSDINPELLGDVVISTETALKEAREWEMNPDVRITQLMVHGILHLVGFDHEKGPDAEAEMEVKSTELVRMLENNEQLAGWLDP</sequence>
<feature type="binding site" evidence="7">
    <location>
        <position position="110"/>
    </location>
    <ligand>
        <name>Zn(2+)</name>
        <dbReference type="ChEBI" id="CHEBI:29105"/>
        <note>catalytic</note>
    </ligand>
</feature>
<dbReference type="NCBIfam" id="TIGR00043">
    <property type="entry name" value="rRNA maturation RNase YbeY"/>
    <property type="match status" value="1"/>
</dbReference>
<protein>
    <recommendedName>
        <fullName evidence="7">Endoribonuclease YbeY</fullName>
        <ecNumber evidence="7">3.1.-.-</ecNumber>
    </recommendedName>
</protein>
<dbReference type="PROSITE" id="PS01306">
    <property type="entry name" value="UPF0054"/>
    <property type="match status" value="1"/>
</dbReference>
<dbReference type="GO" id="GO:0005737">
    <property type="term" value="C:cytoplasm"/>
    <property type="evidence" value="ECO:0007669"/>
    <property type="project" value="UniProtKB-SubCell"/>
</dbReference>
<comment type="cofactor">
    <cofactor evidence="7">
        <name>Zn(2+)</name>
        <dbReference type="ChEBI" id="CHEBI:29105"/>
    </cofactor>
    <text evidence="7">Binds 1 zinc ion.</text>
</comment>
<name>A0A5Q4VKB0_9BACT</name>
<dbReference type="OrthoDB" id="9807740at2"/>
<evidence type="ECO:0000256" key="6">
    <source>
        <dbReference type="ARBA" id="ARBA00022833"/>
    </source>
</evidence>
<dbReference type="EC" id="3.1.-.-" evidence="7"/>
<keyword evidence="9" id="KW-1185">Reference proteome</keyword>
<reference evidence="8 9" key="1">
    <citation type="submission" date="2019-06" db="EMBL/GenBank/DDBJ databases">
        <title>Desulfobotulus mexicanus sp. nov., a novel sulfate-reducing bacterium isolated from the sediment of an alkaline crater lake in Mexico.</title>
        <authorList>
            <person name="Hirschler-Rea A."/>
        </authorList>
    </citation>
    <scope>NUCLEOTIDE SEQUENCE [LARGE SCALE GENOMIC DNA]</scope>
    <source>
        <strain evidence="8 9">PAR22N</strain>
    </source>
</reference>
<dbReference type="Gene3D" id="3.40.390.30">
    <property type="entry name" value="Metalloproteases ('zincins'), catalytic domain"/>
    <property type="match status" value="1"/>
</dbReference>
<dbReference type="PANTHER" id="PTHR46986:SF1">
    <property type="entry name" value="ENDORIBONUCLEASE YBEY, CHLOROPLASTIC"/>
    <property type="match status" value="1"/>
</dbReference>
<dbReference type="PANTHER" id="PTHR46986">
    <property type="entry name" value="ENDORIBONUCLEASE YBEY, CHLOROPLASTIC"/>
    <property type="match status" value="1"/>
</dbReference>
<evidence type="ECO:0000256" key="4">
    <source>
        <dbReference type="ARBA" id="ARBA00022759"/>
    </source>
</evidence>
<organism evidence="8 9">
    <name type="scientific">Desulfobotulus mexicanus</name>
    <dbReference type="NCBI Taxonomy" id="2586642"/>
    <lineage>
        <taxon>Bacteria</taxon>
        <taxon>Pseudomonadati</taxon>
        <taxon>Thermodesulfobacteriota</taxon>
        <taxon>Desulfobacteria</taxon>
        <taxon>Desulfobacterales</taxon>
        <taxon>Desulfobacteraceae</taxon>
        <taxon>Desulfobotulus</taxon>
    </lineage>
</organism>
<dbReference type="AlphaFoldDB" id="A0A5Q4VKB0"/>
<keyword evidence="7" id="KW-0690">Ribosome biogenesis</keyword>
<keyword evidence="7" id="KW-0698">rRNA processing</keyword>
<evidence type="ECO:0000313" key="8">
    <source>
        <dbReference type="EMBL" id="TYT76351.1"/>
    </source>
</evidence>
<comment type="function">
    <text evidence="7">Single strand-specific metallo-endoribonuclease involved in late-stage 70S ribosome quality control and in maturation of the 3' terminus of the 16S rRNA.</text>
</comment>
<keyword evidence="4 7" id="KW-0255">Endonuclease</keyword>
<evidence type="ECO:0000256" key="2">
    <source>
        <dbReference type="ARBA" id="ARBA00022722"/>
    </source>
</evidence>
<dbReference type="Proteomes" id="UP000321899">
    <property type="component" value="Unassembled WGS sequence"/>
</dbReference>
<proteinExistence type="inferred from homology"/>
<gene>
    <name evidence="7 8" type="primary">ybeY</name>
    <name evidence="8" type="ORF">FIM25_01105</name>
</gene>
<evidence type="ECO:0000256" key="1">
    <source>
        <dbReference type="ARBA" id="ARBA00010875"/>
    </source>
</evidence>
<keyword evidence="3 7" id="KW-0479">Metal-binding</keyword>
<dbReference type="SUPFAM" id="SSF55486">
    <property type="entry name" value="Metalloproteases ('zincins'), catalytic domain"/>
    <property type="match status" value="1"/>
</dbReference>